<dbReference type="GO" id="GO:0016787">
    <property type="term" value="F:hydrolase activity"/>
    <property type="evidence" value="ECO:0007669"/>
    <property type="project" value="InterPro"/>
</dbReference>
<protein>
    <submittedName>
        <fullName evidence="3">Carboxylesterase 2</fullName>
    </submittedName>
</protein>
<dbReference type="PANTHER" id="PTHR23024">
    <property type="entry name" value="ARYLACETAMIDE DEACETYLASE"/>
    <property type="match status" value="1"/>
</dbReference>
<evidence type="ECO:0000313" key="3">
    <source>
        <dbReference type="EMBL" id="KAK1288346.1"/>
    </source>
</evidence>
<dbReference type="PANTHER" id="PTHR23024:SF577">
    <property type="entry name" value="CARBOXYLESTERASE 2-RELATED"/>
    <property type="match status" value="1"/>
</dbReference>
<reference evidence="3" key="2">
    <citation type="submission" date="2023-06" db="EMBL/GenBank/DDBJ databases">
        <authorList>
            <person name="Ma L."/>
            <person name="Liu K.-W."/>
            <person name="Li Z."/>
            <person name="Hsiao Y.-Y."/>
            <person name="Qi Y."/>
            <person name="Fu T."/>
            <person name="Tang G."/>
            <person name="Zhang D."/>
            <person name="Sun W.-H."/>
            <person name="Liu D.-K."/>
            <person name="Li Y."/>
            <person name="Chen G.-Z."/>
            <person name="Liu X.-D."/>
            <person name="Liao X.-Y."/>
            <person name="Jiang Y.-T."/>
            <person name="Yu X."/>
            <person name="Hao Y."/>
            <person name="Huang J."/>
            <person name="Zhao X.-W."/>
            <person name="Ke S."/>
            <person name="Chen Y.-Y."/>
            <person name="Wu W.-L."/>
            <person name="Hsu J.-L."/>
            <person name="Lin Y.-F."/>
            <person name="Huang M.-D."/>
            <person name="Li C.-Y."/>
            <person name="Huang L."/>
            <person name="Wang Z.-W."/>
            <person name="Zhao X."/>
            <person name="Zhong W.-Y."/>
            <person name="Peng D.-H."/>
            <person name="Ahmad S."/>
            <person name="Lan S."/>
            <person name="Zhang J.-S."/>
            <person name="Tsai W.-C."/>
            <person name="Van De Peer Y."/>
            <person name="Liu Z.-J."/>
        </authorList>
    </citation>
    <scope>NUCLEOTIDE SEQUENCE</scope>
    <source>
        <strain evidence="3">CP</strain>
        <tissue evidence="3">Leaves</tissue>
    </source>
</reference>
<evidence type="ECO:0000256" key="1">
    <source>
        <dbReference type="PROSITE-ProRule" id="PRU10038"/>
    </source>
</evidence>
<keyword evidence="4" id="KW-1185">Reference proteome</keyword>
<name>A0AAV9CIL9_ACOCL</name>
<dbReference type="Gene3D" id="3.40.50.1820">
    <property type="entry name" value="alpha/beta hydrolase"/>
    <property type="match status" value="1"/>
</dbReference>
<dbReference type="SUPFAM" id="SSF53474">
    <property type="entry name" value="alpha/beta-Hydrolases"/>
    <property type="match status" value="1"/>
</dbReference>
<dbReference type="InterPro" id="IPR050466">
    <property type="entry name" value="Carboxylest/Gibb_receptor"/>
</dbReference>
<gene>
    <name evidence="3" type="primary">CXE2</name>
    <name evidence="3" type="ORF">QJS10_CPB19g01137</name>
</gene>
<organism evidence="3 4">
    <name type="scientific">Acorus calamus</name>
    <name type="common">Sweet flag</name>
    <dbReference type="NCBI Taxonomy" id="4465"/>
    <lineage>
        <taxon>Eukaryota</taxon>
        <taxon>Viridiplantae</taxon>
        <taxon>Streptophyta</taxon>
        <taxon>Embryophyta</taxon>
        <taxon>Tracheophyta</taxon>
        <taxon>Spermatophyta</taxon>
        <taxon>Magnoliopsida</taxon>
        <taxon>Liliopsida</taxon>
        <taxon>Acoraceae</taxon>
        <taxon>Acorus</taxon>
    </lineage>
</organism>
<dbReference type="EMBL" id="JAUJYO010000019">
    <property type="protein sequence ID" value="KAK1288346.1"/>
    <property type="molecule type" value="Genomic_DNA"/>
</dbReference>
<evidence type="ECO:0000259" key="2">
    <source>
        <dbReference type="Pfam" id="PF07859"/>
    </source>
</evidence>
<evidence type="ECO:0000313" key="4">
    <source>
        <dbReference type="Proteomes" id="UP001180020"/>
    </source>
</evidence>
<proteinExistence type="predicted"/>
<accession>A0AAV9CIL9</accession>
<feature type="domain" description="Alpha/beta hydrolase fold-3" evidence="2">
    <location>
        <begin position="78"/>
        <end position="293"/>
    </location>
</feature>
<dbReference type="PROSITE" id="PS01174">
    <property type="entry name" value="LIPASE_GDXG_SER"/>
    <property type="match status" value="1"/>
</dbReference>
<feature type="active site" evidence="1">
    <location>
        <position position="164"/>
    </location>
</feature>
<dbReference type="Proteomes" id="UP001180020">
    <property type="component" value="Unassembled WGS sequence"/>
</dbReference>
<sequence length="316" mass="35051">MASETKTILYQDVFGIIYTDYSIKRLTGEDVDPGLDPATGVSSKDVVINPSTGLYARLYLPINPSSSSSSNEQKLPLLVYYHGGGFFAESPKSPHYHYYLNLLSSEAQMAIVSVGYRLAPVYRLPIAYEDSWEALQWAVGGGNNSEPWLLDHVDPSRLFLAGDSSGANICHNLAMRDPKLFNIEGVVIVHPHFFLTGARPFEPWQLQLFEKYWVCIYPASASKGLEDPSINPLATGAPSLKGLACNRVLVCQAENDFLHDQGKTYYDGLIQSGWVGTSPPEFFETLGEGHVFHLTNLDSEKAKEMMKIVVAFLNYK</sequence>
<dbReference type="AlphaFoldDB" id="A0AAV9CIL9"/>
<comment type="caution">
    <text evidence="3">The sequence shown here is derived from an EMBL/GenBank/DDBJ whole genome shotgun (WGS) entry which is preliminary data.</text>
</comment>
<dbReference type="InterPro" id="IPR029058">
    <property type="entry name" value="AB_hydrolase_fold"/>
</dbReference>
<dbReference type="InterPro" id="IPR033140">
    <property type="entry name" value="Lipase_GDXG_put_SER_AS"/>
</dbReference>
<dbReference type="InterPro" id="IPR013094">
    <property type="entry name" value="AB_hydrolase_3"/>
</dbReference>
<reference evidence="3" key="1">
    <citation type="journal article" date="2023" name="Nat. Commun.">
        <title>Diploid and tetraploid genomes of Acorus and the evolution of monocots.</title>
        <authorList>
            <person name="Ma L."/>
            <person name="Liu K.W."/>
            <person name="Li Z."/>
            <person name="Hsiao Y.Y."/>
            <person name="Qi Y."/>
            <person name="Fu T."/>
            <person name="Tang G.D."/>
            <person name="Zhang D."/>
            <person name="Sun W.H."/>
            <person name="Liu D.K."/>
            <person name="Li Y."/>
            <person name="Chen G.Z."/>
            <person name="Liu X.D."/>
            <person name="Liao X.Y."/>
            <person name="Jiang Y.T."/>
            <person name="Yu X."/>
            <person name="Hao Y."/>
            <person name="Huang J."/>
            <person name="Zhao X.W."/>
            <person name="Ke S."/>
            <person name="Chen Y.Y."/>
            <person name="Wu W.L."/>
            <person name="Hsu J.L."/>
            <person name="Lin Y.F."/>
            <person name="Huang M.D."/>
            <person name="Li C.Y."/>
            <person name="Huang L."/>
            <person name="Wang Z.W."/>
            <person name="Zhao X."/>
            <person name="Zhong W.Y."/>
            <person name="Peng D.H."/>
            <person name="Ahmad S."/>
            <person name="Lan S."/>
            <person name="Zhang J.S."/>
            <person name="Tsai W.C."/>
            <person name="Van de Peer Y."/>
            <person name="Liu Z.J."/>
        </authorList>
    </citation>
    <scope>NUCLEOTIDE SEQUENCE</scope>
    <source>
        <strain evidence="3">CP</strain>
    </source>
</reference>
<dbReference type="Pfam" id="PF07859">
    <property type="entry name" value="Abhydrolase_3"/>
    <property type="match status" value="1"/>
</dbReference>